<protein>
    <recommendedName>
        <fullName evidence="7 20">Methionine synthase</fullName>
        <ecNumber evidence="6 20">2.1.1.13</ecNumber>
    </recommendedName>
    <alternativeName>
        <fullName evidence="19 20">5-methyltetrahydrofolate--homocysteine methyltransferase</fullName>
    </alternativeName>
</protein>
<dbReference type="InterPro" id="IPR036594">
    <property type="entry name" value="Meth_synthase_dom"/>
</dbReference>
<dbReference type="Pfam" id="PF02607">
    <property type="entry name" value="B12-binding_2"/>
    <property type="match status" value="1"/>
</dbReference>
<dbReference type="InterPro" id="IPR006158">
    <property type="entry name" value="Cobalamin-bd"/>
</dbReference>
<dbReference type="PANTHER" id="PTHR45833">
    <property type="entry name" value="METHIONINE SYNTHASE"/>
    <property type="match status" value="1"/>
</dbReference>
<dbReference type="Pfam" id="PF02574">
    <property type="entry name" value="S-methyl_trans"/>
    <property type="match status" value="1"/>
</dbReference>
<evidence type="ECO:0000259" key="22">
    <source>
        <dbReference type="PROSITE" id="PS50970"/>
    </source>
</evidence>
<evidence type="ECO:0000256" key="6">
    <source>
        <dbReference type="ARBA" id="ARBA00012032"/>
    </source>
</evidence>
<evidence type="ECO:0000256" key="11">
    <source>
        <dbReference type="ARBA" id="ARBA00022679"/>
    </source>
</evidence>
<dbReference type="Proteomes" id="UP001277761">
    <property type="component" value="Unassembled WGS sequence"/>
</dbReference>
<dbReference type="Pfam" id="PF02310">
    <property type="entry name" value="B12-binding"/>
    <property type="match status" value="1"/>
</dbReference>
<comment type="similarity">
    <text evidence="5">Belongs to the vitamin-B12 dependent methionine synthase family.</text>
</comment>
<keyword evidence="17 20" id="KW-0170">Cobalt</keyword>
<accession>A0ABU4VMB8</accession>
<comment type="cofactor">
    <cofactor evidence="3 20">
        <name>methylcob(III)alamin</name>
        <dbReference type="ChEBI" id="CHEBI:28115"/>
    </cofactor>
</comment>
<proteinExistence type="inferred from homology"/>
<dbReference type="PROSITE" id="PS51337">
    <property type="entry name" value="B12_BINDING_NTER"/>
    <property type="match status" value="1"/>
</dbReference>
<dbReference type="PANTHER" id="PTHR45833:SF1">
    <property type="entry name" value="METHIONINE SYNTHASE"/>
    <property type="match status" value="1"/>
</dbReference>
<feature type="binding site" evidence="21">
    <location>
        <position position="225"/>
    </location>
    <ligand>
        <name>Zn(2+)</name>
        <dbReference type="ChEBI" id="CHEBI:29105"/>
    </ligand>
</feature>
<feature type="domain" description="AdoMet activation" evidence="24">
    <location>
        <begin position="883"/>
        <end position="1202"/>
    </location>
</feature>
<dbReference type="SUPFAM" id="SSF47644">
    <property type="entry name" value="Methionine synthase domain"/>
    <property type="match status" value="1"/>
</dbReference>
<keyword evidence="11 20" id="KW-0808">Transferase</keyword>
<dbReference type="InterPro" id="IPR050554">
    <property type="entry name" value="Met_Synthase/Corrinoid"/>
</dbReference>
<dbReference type="SUPFAM" id="SSF51717">
    <property type="entry name" value="Dihydropteroate synthetase-like"/>
    <property type="match status" value="1"/>
</dbReference>
<feature type="domain" description="Hcy-binding" evidence="22">
    <location>
        <begin position="3"/>
        <end position="307"/>
    </location>
</feature>
<evidence type="ECO:0000259" key="24">
    <source>
        <dbReference type="PROSITE" id="PS50974"/>
    </source>
</evidence>
<dbReference type="PROSITE" id="PS50970">
    <property type="entry name" value="HCY"/>
    <property type="match status" value="1"/>
</dbReference>
<evidence type="ECO:0000259" key="25">
    <source>
        <dbReference type="PROSITE" id="PS51332"/>
    </source>
</evidence>
<sequence length="1214" mass="132162">MAERDYLAAVREGVVVFDGSMGALLEDKNLSLEKDYRLPGRAHEVLVLNRPDVIEELHTTMLDAGAVVLETDSFQASRLKLDEWGLADHTLEINRRAAEIARKAAGPDRFVAGSIGPTGFLPASDDPTLGNIRFGELVEVFEEQSRGLVEGGSDLLIIETAQDILEVKAAIFGAREAFKTLGRSVPLQISVSLLPNGGKMLLGTDIAAVLTTLEALKVDVIGLNCSTGPEDMRDAIRYLGEHSSVPVHCIPNAGIPQQGVNGETVFPEQPEPLAKALGEFVDQYGVAVVGGCCGTTPEHISAIAERVASKPAGATSHDAGKAQRPTGGIKVSSMIGAADLVQEPRPTIVGERVNSQGSRKAKELLLAEDYDALVGIAEGQVEGGAHVLDVCVALTERTDEAEQMRQVVKRISLTQPAPIQIDSTEPDVIKTALEQIPGRAIVNSVNLEAGRDKMDEVIPLALQHGAAVIALTIDEVGMGKTVERKLEIAERIKQIACDEHGLEPEALIFDLLTFTLTTGDEEWKDSAIQTIEAIRQIRDRLPGVKTSLGVSNVSFGVGLKARSVLNSVFLYHCVEAGLDLAMVNPAHIIPMGEIDPTERQLAEDLVWNRSDDALPRFINHFESQGAEEDAGPAVDPTAEMEPEEALHFRILKRKRDGVEADIDRAVEKLGAVPVLNDVLLPAMKEVGDKFGAGELILPFVLQSAEVMKRAVAQLENYLERTADYTKGTVVLATVFGDVHDIGKSLVNTILSNNGYTVVDLGKQVPVGTILDAAKEHDATAIGLSALLVSTSKQMPLAVQELHAQGLKYPVLIGGAAINRNFSYRALHPNGLDDDTTYEGGVFYCKDAFEGLGVMDRMVDRDEHPQMLEEIRAGAIKLRDQAKVEKDLPPTDDDTVRSPVATDVPIPEPPFWGVREIPVDMDELYRHLDTHVLFKLHWGGKGIKGDAWKKLIEGDPSDPDAGEGFRHKLERMWREQTYLHPRALLGIFPCYAAGNEIVVLDPEDRATELTRFVTPRQQVGDRMASADFFRPGVRQDDGTWSAPEELDVLAVQALTVGDEVTELMAQLEKDGEYAEQLFVHGLGVQTAEGLSEWLHWKLRGWFGIPETQGRRLSWGYPAIPDQSEHEKVRDLLDISQIGMALTDGYSPTPEQSTLAMVLHHPQAVYYGMRNGRFLENGSPDEVIRGTSRDATRIEADFLEAEVEDGEAVEAEGAAT</sequence>
<evidence type="ECO:0000256" key="9">
    <source>
        <dbReference type="ARBA" id="ARBA00022605"/>
    </source>
</evidence>
<evidence type="ECO:0000256" key="15">
    <source>
        <dbReference type="ARBA" id="ARBA00022833"/>
    </source>
</evidence>
<evidence type="ECO:0000256" key="18">
    <source>
        <dbReference type="ARBA" id="ARBA00025552"/>
    </source>
</evidence>
<dbReference type="InterPro" id="IPR000489">
    <property type="entry name" value="Pterin-binding_dom"/>
</dbReference>
<dbReference type="SUPFAM" id="SSF52242">
    <property type="entry name" value="Cobalamin (vitamin B12)-binding domain"/>
    <property type="match status" value="1"/>
</dbReference>
<feature type="domain" description="Pterin-binding" evidence="23">
    <location>
        <begin position="346"/>
        <end position="602"/>
    </location>
</feature>
<evidence type="ECO:0000256" key="13">
    <source>
        <dbReference type="ARBA" id="ARBA00022723"/>
    </source>
</evidence>
<dbReference type="InterPro" id="IPR003759">
    <property type="entry name" value="Cbl-bd_cap"/>
</dbReference>
<dbReference type="EMBL" id="JAXAVX010000009">
    <property type="protein sequence ID" value="MDX8152981.1"/>
    <property type="molecule type" value="Genomic_DNA"/>
</dbReference>
<keyword evidence="28" id="KW-1185">Reference proteome</keyword>
<dbReference type="SUPFAM" id="SSF82282">
    <property type="entry name" value="Homocysteine S-methyltransferase"/>
    <property type="match status" value="1"/>
</dbReference>
<dbReference type="InterPro" id="IPR036589">
    <property type="entry name" value="HCY_dom_sf"/>
</dbReference>
<feature type="domain" description="B12-binding" evidence="25">
    <location>
        <begin position="726"/>
        <end position="868"/>
    </location>
</feature>
<keyword evidence="14" id="KW-0677">Repeat</keyword>
<evidence type="ECO:0000256" key="14">
    <source>
        <dbReference type="ARBA" id="ARBA00022737"/>
    </source>
</evidence>
<evidence type="ECO:0000256" key="12">
    <source>
        <dbReference type="ARBA" id="ARBA00022691"/>
    </source>
</evidence>
<dbReference type="Gene3D" id="3.10.196.10">
    <property type="entry name" value="Vitamin B12-dependent methionine synthase, activation domain"/>
    <property type="match status" value="1"/>
</dbReference>
<comment type="function">
    <text evidence="18 20">Catalyzes the transfer of a methyl group from methyl-cobalamin to homocysteine, yielding enzyme-bound cob(I)alamin and methionine. Subsequently, remethylates the cofactor using methyltetrahydrofolate.</text>
</comment>
<name>A0ABU4VMB8_9ACTN</name>
<evidence type="ECO:0000256" key="3">
    <source>
        <dbReference type="ARBA" id="ARBA00001956"/>
    </source>
</evidence>
<evidence type="ECO:0000256" key="20">
    <source>
        <dbReference type="PIRNR" id="PIRNR000381"/>
    </source>
</evidence>
<evidence type="ECO:0000256" key="7">
    <source>
        <dbReference type="ARBA" id="ARBA00013998"/>
    </source>
</evidence>
<comment type="caution">
    <text evidence="27">The sequence shown here is derived from an EMBL/GenBank/DDBJ whole genome shotgun (WGS) entry which is preliminary data.</text>
</comment>
<evidence type="ECO:0000313" key="28">
    <source>
        <dbReference type="Proteomes" id="UP001277761"/>
    </source>
</evidence>
<dbReference type="Gene3D" id="3.20.20.330">
    <property type="entry name" value="Homocysteine-binding-like domain"/>
    <property type="match status" value="1"/>
</dbReference>
<dbReference type="SUPFAM" id="SSF56507">
    <property type="entry name" value="Methionine synthase activation domain-like"/>
    <property type="match status" value="1"/>
</dbReference>
<comment type="domain">
    <text evidence="20">Modular enzyme with four functionally distinct domains. The isolated Hcy-binding domain catalyzes methyl transfer from free methylcobalamin to homocysteine. The Hcy-binding domain in association with the pterin-binding domain catalyzes the methylation of cob(I)alamin by methyltetrahydrofolate and the methylation of homocysteine. The B12-binding domain binds the cofactor. The AdoMet activation domain binds S-adenosyl-L-methionine. Under aerobic conditions cob(I)alamin can be converted to inactive cob(II)alamin. Reductive methylation by S-adenosyl-L-methionine and flavodoxin regenerates methylcobalamin.</text>
</comment>
<dbReference type="Gene3D" id="1.10.1240.10">
    <property type="entry name" value="Methionine synthase domain"/>
    <property type="match status" value="1"/>
</dbReference>
<gene>
    <name evidence="27" type="ORF">SK069_15385</name>
</gene>
<dbReference type="PROSITE" id="PS50972">
    <property type="entry name" value="PTERIN_BINDING"/>
    <property type="match status" value="1"/>
</dbReference>
<keyword evidence="10 20" id="KW-0846">Cobalamin</keyword>
<comment type="pathway">
    <text evidence="4 20">Amino-acid biosynthesis; L-methionine biosynthesis via de novo pathway; L-methionine from L-homocysteine (MetH route): step 1/1.</text>
</comment>
<keyword evidence="8 20" id="KW-0489">Methyltransferase</keyword>
<evidence type="ECO:0000256" key="21">
    <source>
        <dbReference type="PROSITE-ProRule" id="PRU00333"/>
    </source>
</evidence>
<evidence type="ECO:0000256" key="2">
    <source>
        <dbReference type="ARBA" id="ARBA00001947"/>
    </source>
</evidence>
<dbReference type="Gene3D" id="3.20.20.20">
    <property type="entry name" value="Dihydropteroate synthase-like"/>
    <property type="match status" value="1"/>
</dbReference>
<dbReference type="InterPro" id="IPR004223">
    <property type="entry name" value="VitB12-dep_Met_synth_activ_dom"/>
</dbReference>
<evidence type="ECO:0000256" key="1">
    <source>
        <dbReference type="ARBA" id="ARBA00001700"/>
    </source>
</evidence>
<keyword evidence="12 20" id="KW-0949">S-adenosyl-L-methionine</keyword>
<dbReference type="Pfam" id="PF00809">
    <property type="entry name" value="Pterin_bind"/>
    <property type="match status" value="1"/>
</dbReference>
<dbReference type="PROSITE" id="PS51332">
    <property type="entry name" value="B12_BINDING"/>
    <property type="match status" value="1"/>
</dbReference>
<reference evidence="27 28" key="1">
    <citation type="submission" date="2023-11" db="EMBL/GenBank/DDBJ databases">
        <authorList>
            <person name="Xu M."/>
            <person name="Jiang T."/>
        </authorList>
    </citation>
    <scope>NUCLEOTIDE SEQUENCE [LARGE SCALE GENOMIC DNA]</scope>
    <source>
        <strain evidence="27 28">SD</strain>
    </source>
</reference>
<evidence type="ECO:0000256" key="5">
    <source>
        <dbReference type="ARBA" id="ARBA00010398"/>
    </source>
</evidence>
<feature type="domain" description="B12-binding N-terminal" evidence="26">
    <location>
        <begin position="633"/>
        <end position="726"/>
    </location>
</feature>
<evidence type="ECO:0000256" key="19">
    <source>
        <dbReference type="ARBA" id="ARBA00031040"/>
    </source>
</evidence>
<dbReference type="InterPro" id="IPR011005">
    <property type="entry name" value="Dihydropteroate_synth-like_sf"/>
</dbReference>
<organism evidence="27 28">
    <name type="scientific">Patulibacter brassicae</name>
    <dbReference type="NCBI Taxonomy" id="1705717"/>
    <lineage>
        <taxon>Bacteria</taxon>
        <taxon>Bacillati</taxon>
        <taxon>Actinomycetota</taxon>
        <taxon>Thermoleophilia</taxon>
        <taxon>Solirubrobacterales</taxon>
        <taxon>Patulibacteraceae</taxon>
        <taxon>Patulibacter</taxon>
    </lineage>
</organism>
<dbReference type="RefSeq" id="WP_319955132.1">
    <property type="nucleotide sequence ID" value="NZ_JAXAVX010000009.1"/>
</dbReference>
<keyword evidence="16 20" id="KW-0486">Methionine biosynthesis</keyword>
<dbReference type="PROSITE" id="PS50974">
    <property type="entry name" value="ADOMET_ACTIVATION"/>
    <property type="match status" value="1"/>
</dbReference>
<evidence type="ECO:0000259" key="26">
    <source>
        <dbReference type="PROSITE" id="PS51337"/>
    </source>
</evidence>
<keyword evidence="13 20" id="KW-0479">Metal-binding</keyword>
<dbReference type="InterPro" id="IPR003726">
    <property type="entry name" value="HCY_dom"/>
</dbReference>
<keyword evidence="15 20" id="KW-0862">Zinc</keyword>
<dbReference type="SMART" id="SM01018">
    <property type="entry name" value="B12-binding_2"/>
    <property type="match status" value="1"/>
</dbReference>
<comment type="cofactor">
    <cofactor evidence="2 20 21">
        <name>Zn(2+)</name>
        <dbReference type="ChEBI" id="CHEBI:29105"/>
    </cofactor>
</comment>
<evidence type="ECO:0000256" key="10">
    <source>
        <dbReference type="ARBA" id="ARBA00022628"/>
    </source>
</evidence>
<evidence type="ECO:0000256" key="17">
    <source>
        <dbReference type="ARBA" id="ARBA00023285"/>
    </source>
</evidence>
<dbReference type="PIRSF" id="PIRSF000381">
    <property type="entry name" value="MetH"/>
    <property type="match status" value="1"/>
</dbReference>
<keyword evidence="9 20" id="KW-0028">Amino-acid biosynthesis</keyword>
<feature type="binding site" evidence="21">
    <location>
        <position position="292"/>
    </location>
    <ligand>
        <name>Zn(2+)</name>
        <dbReference type="ChEBI" id="CHEBI:29105"/>
    </ligand>
</feature>
<evidence type="ECO:0000259" key="23">
    <source>
        <dbReference type="PROSITE" id="PS50972"/>
    </source>
</evidence>
<dbReference type="Pfam" id="PF02965">
    <property type="entry name" value="Met_synt_B12"/>
    <property type="match status" value="1"/>
</dbReference>
<dbReference type="EC" id="2.1.1.13" evidence="6 20"/>
<evidence type="ECO:0000256" key="16">
    <source>
        <dbReference type="ARBA" id="ARBA00023167"/>
    </source>
</evidence>
<comment type="catalytic activity">
    <reaction evidence="1 20">
        <text>(6S)-5-methyl-5,6,7,8-tetrahydrofolate + L-homocysteine = (6S)-5,6,7,8-tetrahydrofolate + L-methionine</text>
        <dbReference type="Rhea" id="RHEA:11172"/>
        <dbReference type="ChEBI" id="CHEBI:18608"/>
        <dbReference type="ChEBI" id="CHEBI:57453"/>
        <dbReference type="ChEBI" id="CHEBI:57844"/>
        <dbReference type="ChEBI" id="CHEBI:58199"/>
        <dbReference type="EC" id="2.1.1.13"/>
    </reaction>
</comment>
<evidence type="ECO:0000256" key="4">
    <source>
        <dbReference type="ARBA" id="ARBA00005178"/>
    </source>
</evidence>
<dbReference type="Gene3D" id="3.40.50.280">
    <property type="entry name" value="Cobalamin-binding domain"/>
    <property type="match status" value="1"/>
</dbReference>
<feature type="binding site" evidence="21">
    <location>
        <position position="293"/>
    </location>
    <ligand>
        <name>Zn(2+)</name>
        <dbReference type="ChEBI" id="CHEBI:29105"/>
    </ligand>
</feature>
<evidence type="ECO:0000256" key="8">
    <source>
        <dbReference type="ARBA" id="ARBA00022603"/>
    </source>
</evidence>
<evidence type="ECO:0000313" key="27">
    <source>
        <dbReference type="EMBL" id="MDX8152981.1"/>
    </source>
</evidence>
<dbReference type="InterPro" id="IPR011822">
    <property type="entry name" value="MetH"/>
</dbReference>
<dbReference type="InterPro" id="IPR037010">
    <property type="entry name" value="VitB12-dep_Met_synth_activ_sf"/>
</dbReference>
<dbReference type="InterPro" id="IPR036724">
    <property type="entry name" value="Cobalamin-bd_sf"/>
</dbReference>